<sequence length="380" mass="39162">MPVNGLDHALALAPILREPAAGLEFLDAHLHIGQNDPDGVKGTLEEILGGLDAAGHAGGLVYPMHEPDGYPPANDMIAAAVAASGGRLDWLCRVDPNAPGAVDEARRCLGLGAAGIKLHPRSDAFGLPHPVVDELAALAGSVGAPVLFHAGRGIPNLGLAAAELARRHPDVRIILAHAGISDLGLLAGPAAELPNLLFDTSWWNAADLLALLTTIPPGQILYASDMPYGTGLYAAFALTRCARQAGIAPDALADMAGAQLRRVIAREPLVDHGPAVGPGSLGPRVPALERVQSYTASALQVSFGYADPTEALSLARLGCQHGPDAEHGELLDIADRLLELASEHRAAATEETLRWAIFSTAATAHILCATPAAGVPTATV</sequence>
<evidence type="ECO:0000313" key="3">
    <source>
        <dbReference type="EMBL" id="UTI62861.1"/>
    </source>
</evidence>
<keyword evidence="1" id="KW-0456">Lyase</keyword>
<dbReference type="InterPro" id="IPR032466">
    <property type="entry name" value="Metal_Hydrolase"/>
</dbReference>
<evidence type="ECO:0000313" key="4">
    <source>
        <dbReference type="Proteomes" id="UP001056035"/>
    </source>
</evidence>
<proteinExistence type="predicted"/>
<evidence type="ECO:0000256" key="1">
    <source>
        <dbReference type="ARBA" id="ARBA00023239"/>
    </source>
</evidence>
<dbReference type="Gene3D" id="3.20.20.140">
    <property type="entry name" value="Metal-dependent hydrolases"/>
    <property type="match status" value="1"/>
</dbReference>
<dbReference type="Pfam" id="PF04909">
    <property type="entry name" value="Amidohydro_2"/>
    <property type="match status" value="1"/>
</dbReference>
<dbReference type="InterPro" id="IPR006680">
    <property type="entry name" value="Amidohydro-rel"/>
</dbReference>
<accession>A0ABY5DMN3</accession>
<dbReference type="SUPFAM" id="SSF51556">
    <property type="entry name" value="Metallo-dependent hydrolases"/>
    <property type="match status" value="1"/>
</dbReference>
<dbReference type="InterPro" id="IPR032465">
    <property type="entry name" value="ACMSD"/>
</dbReference>
<reference evidence="3 4" key="1">
    <citation type="submission" date="2022-06" db="EMBL/GenBank/DDBJ databases">
        <title>Paraconexibacter antarcticus.</title>
        <authorList>
            <person name="Kim C.S."/>
        </authorList>
    </citation>
    <scope>NUCLEOTIDE SEQUENCE [LARGE SCALE GENOMIC DNA]</scope>
    <source>
        <strain evidence="3 4">02-257</strain>
    </source>
</reference>
<keyword evidence="4" id="KW-1185">Reference proteome</keyword>
<dbReference type="PANTHER" id="PTHR21240">
    <property type="entry name" value="2-AMINO-3-CARBOXYLMUCONATE-6-SEMIALDEHYDE DECARBOXYLASE"/>
    <property type="match status" value="1"/>
</dbReference>
<dbReference type="PANTHER" id="PTHR21240:SF28">
    <property type="entry name" value="ISO-OROTATE DECARBOXYLASE (EUROFUNG)"/>
    <property type="match status" value="1"/>
</dbReference>
<dbReference type="RefSeq" id="WP_254569596.1">
    <property type="nucleotide sequence ID" value="NZ_CP098502.1"/>
</dbReference>
<organism evidence="3 4">
    <name type="scientific">Paraconexibacter antarcticus</name>
    <dbReference type="NCBI Taxonomy" id="2949664"/>
    <lineage>
        <taxon>Bacteria</taxon>
        <taxon>Bacillati</taxon>
        <taxon>Actinomycetota</taxon>
        <taxon>Thermoleophilia</taxon>
        <taxon>Solirubrobacterales</taxon>
        <taxon>Paraconexibacteraceae</taxon>
        <taxon>Paraconexibacter</taxon>
    </lineage>
</organism>
<feature type="domain" description="Amidohydrolase-related" evidence="2">
    <location>
        <begin position="66"/>
        <end position="231"/>
    </location>
</feature>
<name>A0ABY5DMN3_9ACTN</name>
<gene>
    <name evidence="3" type="ORF">NBH00_16010</name>
</gene>
<dbReference type="Proteomes" id="UP001056035">
    <property type="component" value="Chromosome"/>
</dbReference>
<evidence type="ECO:0000259" key="2">
    <source>
        <dbReference type="Pfam" id="PF04909"/>
    </source>
</evidence>
<dbReference type="EMBL" id="CP098502">
    <property type="protein sequence ID" value="UTI62861.1"/>
    <property type="molecule type" value="Genomic_DNA"/>
</dbReference>
<protein>
    <submittedName>
        <fullName evidence="3">Amidohydrolase family protein</fullName>
    </submittedName>
</protein>